<evidence type="ECO:0000256" key="1">
    <source>
        <dbReference type="SAM" id="MobiDB-lite"/>
    </source>
</evidence>
<reference evidence="4" key="1">
    <citation type="journal article" date="2019" name="Int. J. Syst. Evol. Microbiol.">
        <title>The Global Catalogue of Microorganisms (GCM) 10K type strain sequencing project: providing services to taxonomists for standard genome sequencing and annotation.</title>
        <authorList>
            <consortium name="The Broad Institute Genomics Platform"/>
            <consortium name="The Broad Institute Genome Sequencing Center for Infectious Disease"/>
            <person name="Wu L."/>
            <person name="Ma J."/>
        </authorList>
    </citation>
    <scope>NUCLEOTIDE SEQUENCE [LARGE SCALE GENOMIC DNA]</scope>
    <source>
        <strain evidence="4">JCM 17442</strain>
    </source>
</reference>
<evidence type="ECO:0000313" key="4">
    <source>
        <dbReference type="Proteomes" id="UP001501594"/>
    </source>
</evidence>
<evidence type="ECO:0000256" key="2">
    <source>
        <dbReference type="SAM" id="SignalP"/>
    </source>
</evidence>
<feature type="chain" id="PRO_5046649504" evidence="2">
    <location>
        <begin position="25"/>
        <end position="177"/>
    </location>
</feature>
<organism evidence="3 4">
    <name type="scientific">Frondihabitans peucedani</name>
    <dbReference type="NCBI Taxonomy" id="598626"/>
    <lineage>
        <taxon>Bacteria</taxon>
        <taxon>Bacillati</taxon>
        <taxon>Actinomycetota</taxon>
        <taxon>Actinomycetes</taxon>
        <taxon>Micrococcales</taxon>
        <taxon>Microbacteriaceae</taxon>
        <taxon>Frondihabitans</taxon>
    </lineage>
</organism>
<dbReference type="EMBL" id="BAABAU010000004">
    <property type="protein sequence ID" value="GAA4267143.1"/>
    <property type="molecule type" value="Genomic_DNA"/>
</dbReference>
<keyword evidence="4" id="KW-1185">Reference proteome</keyword>
<proteinExistence type="predicted"/>
<feature type="signal peptide" evidence="2">
    <location>
        <begin position="1"/>
        <end position="24"/>
    </location>
</feature>
<sequence>MITKTMRAAGVALVLALAATGCTAGQATGDATTAKPVSSPTSTTASSASGPAAAVALAGDRLSILRRPFAATDALPASGVDAPDGVVLNSQRRAGADDGTTFWIAATTAGGACLIAVNPDTRSSDTFSVCSGGPLERASAVTGMVGDDGHRIELATDGFAPTAASHWRRITANVWAQ</sequence>
<accession>A0ABP8E4G9</accession>
<gene>
    <name evidence="3" type="ORF">GCM10022256_27550</name>
</gene>
<evidence type="ECO:0000313" key="3">
    <source>
        <dbReference type="EMBL" id="GAA4267143.1"/>
    </source>
</evidence>
<feature type="region of interest" description="Disordered" evidence="1">
    <location>
        <begin position="26"/>
        <end position="50"/>
    </location>
</feature>
<dbReference type="PROSITE" id="PS51257">
    <property type="entry name" value="PROKAR_LIPOPROTEIN"/>
    <property type="match status" value="1"/>
</dbReference>
<comment type="caution">
    <text evidence="3">The sequence shown here is derived from an EMBL/GenBank/DDBJ whole genome shotgun (WGS) entry which is preliminary data.</text>
</comment>
<dbReference type="Proteomes" id="UP001501594">
    <property type="component" value="Unassembled WGS sequence"/>
</dbReference>
<keyword evidence="2" id="KW-0732">Signal</keyword>
<protein>
    <submittedName>
        <fullName evidence="3">Uncharacterized protein</fullName>
    </submittedName>
</protein>
<name>A0ABP8E4G9_9MICO</name>
<dbReference type="RefSeq" id="WP_344797183.1">
    <property type="nucleotide sequence ID" value="NZ_BAABAU010000004.1"/>
</dbReference>